<dbReference type="RefSeq" id="WP_186956417.1">
    <property type="nucleotide sequence ID" value="NZ_JACOFX010000020.1"/>
</dbReference>
<dbReference type="Proteomes" id="UP000646911">
    <property type="component" value="Unassembled WGS sequence"/>
</dbReference>
<sequence>MKKESKDPIKLASMLMQSPTPQTVQKIVSQLHAAKLPDADKWMQVLSHYANDPKTLVTIAQEVMRNASPDQGGIASAGCVENVEE</sequence>
<reference evidence="1 2" key="1">
    <citation type="submission" date="2020-08" db="EMBL/GenBank/DDBJ databases">
        <title>Novel species isolated from subtropical streams in China.</title>
        <authorList>
            <person name="Lu H."/>
        </authorList>
    </citation>
    <scope>NUCLEOTIDE SEQUENCE [LARGE SCALE GENOMIC DNA]</scope>
    <source>
        <strain evidence="1 2">NL8W</strain>
    </source>
</reference>
<comment type="caution">
    <text evidence="1">The sequence shown here is derived from an EMBL/GenBank/DDBJ whole genome shotgun (WGS) entry which is preliminary data.</text>
</comment>
<protein>
    <submittedName>
        <fullName evidence="1">Uncharacterized protein</fullName>
    </submittedName>
</protein>
<keyword evidence="2" id="KW-1185">Reference proteome</keyword>
<gene>
    <name evidence="1" type="ORF">H8L47_25060</name>
</gene>
<proteinExistence type="predicted"/>
<name>A0ABR6ZHL1_9BURK</name>
<organism evidence="1 2">
    <name type="scientific">Undibacterium umbellatum</name>
    <dbReference type="NCBI Taxonomy" id="2762300"/>
    <lineage>
        <taxon>Bacteria</taxon>
        <taxon>Pseudomonadati</taxon>
        <taxon>Pseudomonadota</taxon>
        <taxon>Betaproteobacteria</taxon>
        <taxon>Burkholderiales</taxon>
        <taxon>Oxalobacteraceae</taxon>
        <taxon>Undibacterium</taxon>
    </lineage>
</organism>
<accession>A0ABR6ZHL1</accession>
<evidence type="ECO:0000313" key="1">
    <source>
        <dbReference type="EMBL" id="MBC3910846.1"/>
    </source>
</evidence>
<evidence type="ECO:0000313" key="2">
    <source>
        <dbReference type="Proteomes" id="UP000646911"/>
    </source>
</evidence>
<dbReference type="EMBL" id="JACOFX010000020">
    <property type="protein sequence ID" value="MBC3910846.1"/>
    <property type="molecule type" value="Genomic_DNA"/>
</dbReference>